<dbReference type="Pfam" id="PF02704">
    <property type="entry name" value="GASA"/>
    <property type="match status" value="1"/>
</dbReference>
<keyword evidence="4" id="KW-1185">Reference proteome</keyword>
<comment type="similarity">
    <text evidence="1">Belongs to the GASA family.</text>
</comment>
<protein>
    <submittedName>
        <fullName evidence="3">Uncharacterized protein</fullName>
    </submittedName>
</protein>
<dbReference type="EMBL" id="CAXHTB010000001">
    <property type="protein sequence ID" value="CAL0299024.1"/>
    <property type="molecule type" value="Genomic_DNA"/>
</dbReference>
<evidence type="ECO:0000313" key="4">
    <source>
        <dbReference type="Proteomes" id="UP001497480"/>
    </source>
</evidence>
<dbReference type="PANTHER" id="PTHR23201">
    <property type="entry name" value="EXTENSIN, PROLINE-RICH PROTEIN"/>
    <property type="match status" value="1"/>
</dbReference>
<dbReference type="InterPro" id="IPR003854">
    <property type="entry name" value="GASA"/>
</dbReference>
<organism evidence="3 4">
    <name type="scientific">Lupinus luteus</name>
    <name type="common">European yellow lupine</name>
    <dbReference type="NCBI Taxonomy" id="3873"/>
    <lineage>
        <taxon>Eukaryota</taxon>
        <taxon>Viridiplantae</taxon>
        <taxon>Streptophyta</taxon>
        <taxon>Embryophyta</taxon>
        <taxon>Tracheophyta</taxon>
        <taxon>Spermatophyta</taxon>
        <taxon>Magnoliopsida</taxon>
        <taxon>eudicotyledons</taxon>
        <taxon>Gunneridae</taxon>
        <taxon>Pentapetalae</taxon>
        <taxon>rosids</taxon>
        <taxon>fabids</taxon>
        <taxon>Fabales</taxon>
        <taxon>Fabaceae</taxon>
        <taxon>Papilionoideae</taxon>
        <taxon>50 kb inversion clade</taxon>
        <taxon>genistoids sensu lato</taxon>
        <taxon>core genistoids</taxon>
        <taxon>Genisteae</taxon>
        <taxon>Lupinus</taxon>
    </lineage>
</organism>
<reference evidence="3 4" key="1">
    <citation type="submission" date="2024-03" db="EMBL/GenBank/DDBJ databases">
        <authorList>
            <person name="Martinez-Hernandez J."/>
        </authorList>
    </citation>
    <scope>NUCLEOTIDE SEQUENCE [LARGE SCALE GENOMIC DNA]</scope>
</reference>
<sequence>MAMANKFIAILILTLVTISMLQTLVMASQGNGGHHYDNKSKYGPGSLKSYQCPSQCTRRCSQTQYHKPCMFFCQKCCNKCLCVPPGYYGNKAVCPCYNNWKTQQGGPKCP</sequence>
<gene>
    <name evidence="3" type="ORF">LLUT_LOCUS84</name>
</gene>
<dbReference type="AlphaFoldDB" id="A0AAV1VQ43"/>
<accession>A0AAV1VQ43</accession>
<proteinExistence type="inferred from homology"/>
<feature type="chain" id="PRO_5043931662" evidence="2">
    <location>
        <begin position="28"/>
        <end position="110"/>
    </location>
</feature>
<evidence type="ECO:0000256" key="1">
    <source>
        <dbReference type="ARBA" id="ARBA00010582"/>
    </source>
</evidence>
<evidence type="ECO:0000313" key="3">
    <source>
        <dbReference type="EMBL" id="CAL0299024.1"/>
    </source>
</evidence>
<feature type="signal peptide" evidence="2">
    <location>
        <begin position="1"/>
        <end position="27"/>
    </location>
</feature>
<name>A0AAV1VQ43_LUPLU</name>
<evidence type="ECO:0000256" key="2">
    <source>
        <dbReference type="SAM" id="SignalP"/>
    </source>
</evidence>
<comment type="caution">
    <text evidence="3">The sequence shown here is derived from an EMBL/GenBank/DDBJ whole genome shotgun (WGS) entry which is preliminary data.</text>
</comment>
<keyword evidence="2" id="KW-0732">Signal</keyword>
<dbReference type="Proteomes" id="UP001497480">
    <property type="component" value="Unassembled WGS sequence"/>
</dbReference>
<dbReference type="PANTHER" id="PTHR23201:SF137">
    <property type="entry name" value="GIBBERELLIN-REGULATED FAMILY PROTEIN"/>
    <property type="match status" value="1"/>
</dbReference>